<dbReference type="GeneID" id="41066891"/>
<dbReference type="Proteomes" id="UP000028681">
    <property type="component" value="Chromosome"/>
</dbReference>
<dbReference type="HOGENOM" id="CLU_2507405_0_0_6"/>
<gene>
    <name evidence="1" type="ORF">ETEE_2577</name>
</gene>
<reference evidence="1 2" key="1">
    <citation type="journal article" date="2012" name="PLoS ONE">
        <title>Edwardsiella comparative phylogenomics reveal the new intra/inter-species taxonomic relationships, virulence evolution and niche adaptation mechanisms.</title>
        <authorList>
            <person name="Yang M."/>
            <person name="Lv Y."/>
            <person name="Xiao J."/>
            <person name="Wu H."/>
            <person name="Zheng H."/>
            <person name="Liu Q."/>
            <person name="Zhang Y."/>
            <person name="Wang Q."/>
        </authorList>
    </citation>
    <scope>NUCLEOTIDE SEQUENCE [LARGE SCALE GENOMIC DNA]</scope>
    <source>
        <strain evidence="2">080813</strain>
    </source>
</reference>
<dbReference type="AlphaFoldDB" id="A0A076LTZ7"/>
<sequence>MDKSKTLNALNTNFRMIGLSADWVYQAWLIKGSLTKGTVIFENEDNATYELVDFYYEDEQRVENILCSGSLRDVIEFSSCLKQTR</sequence>
<evidence type="ECO:0000313" key="2">
    <source>
        <dbReference type="Proteomes" id="UP000028681"/>
    </source>
</evidence>
<organism evidence="1 2">
    <name type="scientific">Edwardsiella anguillarum ET080813</name>
    <dbReference type="NCBI Taxonomy" id="667120"/>
    <lineage>
        <taxon>Bacteria</taxon>
        <taxon>Pseudomonadati</taxon>
        <taxon>Pseudomonadota</taxon>
        <taxon>Gammaproteobacteria</taxon>
        <taxon>Enterobacterales</taxon>
        <taxon>Hafniaceae</taxon>
        <taxon>Edwardsiella</taxon>
    </lineage>
</organism>
<dbReference type="RefSeq" id="WP_144242808.1">
    <property type="nucleotide sequence ID" value="NZ_CP006664.1"/>
</dbReference>
<evidence type="ECO:0000313" key="1">
    <source>
        <dbReference type="EMBL" id="AIJ09014.1"/>
    </source>
</evidence>
<dbReference type="EMBL" id="CP006664">
    <property type="protein sequence ID" value="AIJ09014.1"/>
    <property type="molecule type" value="Genomic_DNA"/>
</dbReference>
<proteinExistence type="predicted"/>
<name>A0A076LTZ7_9GAMM</name>
<protein>
    <submittedName>
        <fullName evidence="1">Uncharacterized protein</fullName>
    </submittedName>
</protein>
<accession>A0A076LTZ7</accession>
<dbReference type="KEGG" id="ete:ETEE_2577"/>